<accession>A0AAW4XR62</accession>
<evidence type="ECO:0000313" key="2">
    <source>
        <dbReference type="EMBL" id="MCD2114932.1"/>
    </source>
</evidence>
<dbReference type="EMBL" id="JAJNCO010000035">
    <property type="protein sequence ID" value="MCD2114932.1"/>
    <property type="molecule type" value="Genomic_DNA"/>
</dbReference>
<gene>
    <name evidence="2" type="ORF">LQ384_28015</name>
</gene>
<organism evidence="2 3">
    <name type="scientific">Rhodococcus rhodochrous</name>
    <dbReference type="NCBI Taxonomy" id="1829"/>
    <lineage>
        <taxon>Bacteria</taxon>
        <taxon>Bacillati</taxon>
        <taxon>Actinomycetota</taxon>
        <taxon>Actinomycetes</taxon>
        <taxon>Mycobacteriales</taxon>
        <taxon>Nocardiaceae</taxon>
        <taxon>Rhodococcus</taxon>
    </lineage>
</organism>
<dbReference type="AlphaFoldDB" id="A0AAW4XR62"/>
<sequence>MHSARTGARQDAAGALHELVAMLDRGQRIDGMAIAPARLSGLSPATSPTLTRADHLPIAAPLRPAGRS</sequence>
<name>A0AAW4XR62_RHORH</name>
<protein>
    <submittedName>
        <fullName evidence="2">Uncharacterized protein</fullName>
    </submittedName>
</protein>
<reference evidence="2" key="1">
    <citation type="submission" date="2021-11" db="EMBL/GenBank/DDBJ databases">
        <title>Development of a sustainable strategy for remediation of hydrocarbon-contaminated territories based on the waste exchange concept.</title>
        <authorList>
            <person name="Elkin A."/>
        </authorList>
    </citation>
    <scope>NUCLEOTIDE SEQUENCE</scope>
    <source>
        <strain evidence="2">IEGM 757</strain>
    </source>
</reference>
<comment type="caution">
    <text evidence="2">The sequence shown here is derived from an EMBL/GenBank/DDBJ whole genome shotgun (WGS) entry which is preliminary data.</text>
</comment>
<evidence type="ECO:0000256" key="1">
    <source>
        <dbReference type="SAM" id="MobiDB-lite"/>
    </source>
</evidence>
<feature type="region of interest" description="Disordered" evidence="1">
    <location>
        <begin position="40"/>
        <end position="68"/>
    </location>
</feature>
<evidence type="ECO:0000313" key="3">
    <source>
        <dbReference type="Proteomes" id="UP001198630"/>
    </source>
</evidence>
<dbReference type="RefSeq" id="WP_230792864.1">
    <property type="nucleotide sequence ID" value="NZ_JAJNCO010000035.1"/>
</dbReference>
<dbReference type="Proteomes" id="UP001198630">
    <property type="component" value="Unassembled WGS sequence"/>
</dbReference>
<proteinExistence type="predicted"/>